<dbReference type="EMBL" id="FOIR01000001">
    <property type="protein sequence ID" value="SEW05032.1"/>
    <property type="molecule type" value="Genomic_DNA"/>
</dbReference>
<evidence type="ECO:0000256" key="5">
    <source>
        <dbReference type="ARBA" id="ARBA00022475"/>
    </source>
</evidence>
<keyword evidence="8 11" id="KW-1133">Transmembrane helix</keyword>
<comment type="similarity">
    <text evidence="2">Belongs to the YajC family.</text>
</comment>
<evidence type="ECO:0000256" key="3">
    <source>
        <dbReference type="ARBA" id="ARBA00014962"/>
    </source>
</evidence>
<evidence type="ECO:0000256" key="7">
    <source>
        <dbReference type="ARBA" id="ARBA00022927"/>
    </source>
</evidence>
<evidence type="ECO:0000313" key="12">
    <source>
        <dbReference type="EMBL" id="SEW05032.1"/>
    </source>
</evidence>
<keyword evidence="10 11" id="KW-0472">Membrane</keyword>
<evidence type="ECO:0000256" key="2">
    <source>
        <dbReference type="ARBA" id="ARBA00006742"/>
    </source>
</evidence>
<evidence type="ECO:0000256" key="9">
    <source>
        <dbReference type="ARBA" id="ARBA00023010"/>
    </source>
</evidence>
<organism evidence="12 13">
    <name type="scientific">Roseivirga pacifica</name>
    <dbReference type="NCBI Taxonomy" id="1267423"/>
    <lineage>
        <taxon>Bacteria</taxon>
        <taxon>Pseudomonadati</taxon>
        <taxon>Bacteroidota</taxon>
        <taxon>Cytophagia</taxon>
        <taxon>Cytophagales</taxon>
        <taxon>Roseivirgaceae</taxon>
        <taxon>Roseivirga</taxon>
    </lineage>
</organism>
<keyword evidence="13" id="KW-1185">Reference proteome</keyword>
<evidence type="ECO:0000256" key="10">
    <source>
        <dbReference type="ARBA" id="ARBA00023136"/>
    </source>
</evidence>
<evidence type="ECO:0000256" key="4">
    <source>
        <dbReference type="ARBA" id="ARBA00022448"/>
    </source>
</evidence>
<accession>A0A1I0NTJ5</accession>
<sequence>MIYSILLQAEAAPQGGGWMSQLILFGGIALVFYFFMIRPQQKKQKDQKNFINEIKKGDTIITIGGIHGKVLAQDDETVTLEVDKGTKLTFEKTAISLEASKKMADKK</sequence>
<dbReference type="PRINTS" id="PR01853">
    <property type="entry name" value="YAJCTRNLCASE"/>
</dbReference>
<dbReference type="PANTHER" id="PTHR33909">
    <property type="entry name" value="SEC TRANSLOCON ACCESSORY COMPLEX SUBUNIT YAJC"/>
    <property type="match status" value="1"/>
</dbReference>
<dbReference type="AlphaFoldDB" id="A0A1I0NTJ5"/>
<feature type="transmembrane region" description="Helical" evidence="11">
    <location>
        <begin position="18"/>
        <end position="37"/>
    </location>
</feature>
<evidence type="ECO:0000256" key="8">
    <source>
        <dbReference type="ARBA" id="ARBA00022989"/>
    </source>
</evidence>
<dbReference type="GO" id="GO:0015031">
    <property type="term" value="P:protein transport"/>
    <property type="evidence" value="ECO:0007669"/>
    <property type="project" value="UniProtKB-KW"/>
</dbReference>
<keyword evidence="5" id="KW-1003">Cell membrane</keyword>
<dbReference type="RefSeq" id="WP_090257847.1">
    <property type="nucleotide sequence ID" value="NZ_FOIR01000001.1"/>
</dbReference>
<evidence type="ECO:0000256" key="11">
    <source>
        <dbReference type="SAM" id="Phobius"/>
    </source>
</evidence>
<protein>
    <recommendedName>
        <fullName evidence="3">Sec translocon accessory complex subunit YajC</fullName>
    </recommendedName>
</protein>
<gene>
    <name evidence="12" type="ORF">SAMN05216290_1462</name>
</gene>
<dbReference type="NCBIfam" id="TIGR00739">
    <property type="entry name" value="yajC"/>
    <property type="match status" value="1"/>
</dbReference>
<keyword evidence="6 11" id="KW-0812">Transmembrane</keyword>
<dbReference type="STRING" id="1267423.SAMN05216290_1462"/>
<reference evidence="13" key="1">
    <citation type="submission" date="2016-10" db="EMBL/GenBank/DDBJ databases">
        <authorList>
            <person name="Varghese N."/>
            <person name="Submissions S."/>
        </authorList>
    </citation>
    <scope>NUCLEOTIDE SEQUENCE [LARGE SCALE GENOMIC DNA]</scope>
    <source>
        <strain evidence="13">CGMCC 1.12402</strain>
    </source>
</reference>
<evidence type="ECO:0000313" key="13">
    <source>
        <dbReference type="Proteomes" id="UP000199437"/>
    </source>
</evidence>
<comment type="subcellular location">
    <subcellularLocation>
        <location evidence="1">Cell membrane</location>
        <topology evidence="1">Single-pass membrane protein</topology>
    </subcellularLocation>
</comment>
<dbReference type="PANTHER" id="PTHR33909:SF1">
    <property type="entry name" value="SEC TRANSLOCON ACCESSORY COMPLEX SUBUNIT YAJC"/>
    <property type="match status" value="1"/>
</dbReference>
<dbReference type="GO" id="GO:0005886">
    <property type="term" value="C:plasma membrane"/>
    <property type="evidence" value="ECO:0007669"/>
    <property type="project" value="UniProtKB-SubCell"/>
</dbReference>
<keyword evidence="4" id="KW-0813">Transport</keyword>
<keyword evidence="9" id="KW-0811">Translocation</keyword>
<dbReference type="Pfam" id="PF02699">
    <property type="entry name" value="YajC"/>
    <property type="match status" value="1"/>
</dbReference>
<dbReference type="SMART" id="SM01323">
    <property type="entry name" value="YajC"/>
    <property type="match status" value="1"/>
</dbReference>
<dbReference type="OrthoDB" id="9800132at2"/>
<dbReference type="Proteomes" id="UP000199437">
    <property type="component" value="Unassembled WGS sequence"/>
</dbReference>
<dbReference type="GeneID" id="99986188"/>
<evidence type="ECO:0000256" key="6">
    <source>
        <dbReference type="ARBA" id="ARBA00022692"/>
    </source>
</evidence>
<keyword evidence="7" id="KW-0653">Protein transport</keyword>
<dbReference type="InterPro" id="IPR003849">
    <property type="entry name" value="Preprotein_translocase_YajC"/>
</dbReference>
<proteinExistence type="inferred from homology"/>
<name>A0A1I0NTJ5_9BACT</name>
<evidence type="ECO:0000256" key="1">
    <source>
        <dbReference type="ARBA" id="ARBA00004162"/>
    </source>
</evidence>